<evidence type="ECO:0000313" key="2">
    <source>
        <dbReference type="Proteomes" id="UP000244016"/>
    </source>
</evidence>
<proteinExistence type="predicted"/>
<reference evidence="1 2" key="1">
    <citation type="submission" date="2017-08" db="EMBL/GenBank/DDBJ databases">
        <title>Burning lignite coal seam in the remote Altai Mountains harbors a hydrogen-driven thermophilic microbial community.</title>
        <authorList>
            <person name="Kadnikov V.V."/>
            <person name="Mardanov A.V."/>
            <person name="Ivasenko D."/>
            <person name="Beletsky A.V."/>
            <person name="Karnachuk O.V."/>
            <person name="Ravin N.V."/>
        </authorList>
    </citation>
    <scope>NUCLEOTIDE SEQUENCE [LARGE SCALE GENOMIC DNA]</scope>
    <source>
        <strain evidence="1">AL31</strain>
    </source>
</reference>
<organism evidence="1 2">
    <name type="scientific">Brockia lithotrophica</name>
    <dbReference type="NCBI Taxonomy" id="933949"/>
    <lineage>
        <taxon>Bacteria</taxon>
        <taxon>Bacillati</taxon>
        <taxon>Bacillota</taxon>
        <taxon>Bacilli</taxon>
        <taxon>Bacillales</taxon>
        <taxon>Bacillales Family X. Incertae Sedis</taxon>
        <taxon>Brockia</taxon>
    </lineage>
</organism>
<sequence>MKFTTGGFVLGGNPEKVRDGGIVYPDSKIVATLTITYNGIYVYPNSAPKKLTSYYPVIRNKQVSFNVAGKQFSDVLKDGVDSFF</sequence>
<dbReference type="EMBL" id="PEBW01000009">
    <property type="protein sequence ID" value="PTQ50879.1"/>
    <property type="molecule type" value="Genomic_DNA"/>
</dbReference>
<comment type="caution">
    <text evidence="1">The sequence shown here is derived from an EMBL/GenBank/DDBJ whole genome shotgun (WGS) entry which is preliminary data.</text>
</comment>
<gene>
    <name evidence="1" type="ORF">BLITH_1418</name>
</gene>
<name>A0A2T5G3X0_9BACL</name>
<evidence type="ECO:0000313" key="1">
    <source>
        <dbReference type="EMBL" id="PTQ50879.1"/>
    </source>
</evidence>
<accession>A0A2T5G3X0</accession>
<dbReference type="Proteomes" id="UP000244016">
    <property type="component" value="Unassembled WGS sequence"/>
</dbReference>
<protein>
    <submittedName>
        <fullName evidence="1">Uncharacterized protein</fullName>
    </submittedName>
</protein>
<dbReference type="AlphaFoldDB" id="A0A2T5G3X0"/>